<evidence type="ECO:0000256" key="2">
    <source>
        <dbReference type="ARBA" id="ARBA00023027"/>
    </source>
</evidence>
<evidence type="ECO:0000313" key="5">
    <source>
        <dbReference type="EMBL" id="KAE8145010.1"/>
    </source>
</evidence>
<protein>
    <submittedName>
        <fullName evidence="5">dTDP-D-glucose 4,6-dehydratase</fullName>
    </submittedName>
</protein>
<dbReference type="InterPro" id="IPR005888">
    <property type="entry name" value="dTDP_Gluc_deHydtase"/>
</dbReference>
<evidence type="ECO:0000256" key="1">
    <source>
        <dbReference type="ARBA" id="ARBA00001911"/>
    </source>
</evidence>
<dbReference type="FunFam" id="3.40.50.720:FF:000304">
    <property type="entry name" value="UDP-glucose 4,6-dehydratase"/>
    <property type="match status" value="1"/>
</dbReference>
<dbReference type="GO" id="GO:0009225">
    <property type="term" value="P:nucleotide-sugar metabolic process"/>
    <property type="evidence" value="ECO:0007669"/>
    <property type="project" value="InterPro"/>
</dbReference>
<dbReference type="Gene3D" id="3.90.25.10">
    <property type="entry name" value="UDP-galactose 4-epimerase, domain 1"/>
    <property type="match status" value="1"/>
</dbReference>
<dbReference type="SUPFAM" id="SSF51735">
    <property type="entry name" value="NAD(P)-binding Rossmann-fold domains"/>
    <property type="match status" value="1"/>
</dbReference>
<dbReference type="Proteomes" id="UP000325780">
    <property type="component" value="Unassembled WGS sequence"/>
</dbReference>
<feature type="domain" description="NAD(P)-binding" evidence="4">
    <location>
        <begin position="8"/>
        <end position="318"/>
    </location>
</feature>
<name>A0A5N6TFJ6_ASPAV</name>
<dbReference type="AlphaFoldDB" id="A0A5N6TFJ6"/>
<comment type="cofactor">
    <cofactor evidence="1">
        <name>NAD(+)</name>
        <dbReference type="ChEBI" id="CHEBI:57540"/>
    </cofactor>
</comment>
<keyword evidence="6" id="KW-1185">Reference proteome</keyword>
<reference evidence="5 6" key="1">
    <citation type="submission" date="2019-04" db="EMBL/GenBank/DDBJ databases">
        <title>Friends and foes A comparative genomics study of 23 Aspergillus species from section Flavi.</title>
        <authorList>
            <consortium name="DOE Joint Genome Institute"/>
            <person name="Kjaerbolling I."/>
            <person name="Vesth T."/>
            <person name="Frisvad J.C."/>
            <person name="Nybo J.L."/>
            <person name="Theobald S."/>
            <person name="Kildgaard S."/>
            <person name="Isbrandt T."/>
            <person name="Kuo A."/>
            <person name="Sato A."/>
            <person name="Lyhne E.K."/>
            <person name="Kogle M.E."/>
            <person name="Wiebenga A."/>
            <person name="Kun R.S."/>
            <person name="Lubbers R.J."/>
            <person name="Makela M.R."/>
            <person name="Barry K."/>
            <person name="Chovatia M."/>
            <person name="Clum A."/>
            <person name="Daum C."/>
            <person name="Haridas S."/>
            <person name="He G."/>
            <person name="LaButti K."/>
            <person name="Lipzen A."/>
            <person name="Mondo S."/>
            <person name="Riley R."/>
            <person name="Salamov A."/>
            <person name="Simmons B.A."/>
            <person name="Magnuson J.K."/>
            <person name="Henrissat B."/>
            <person name="Mortensen U.H."/>
            <person name="Larsen T.O."/>
            <person name="Devries R.P."/>
            <person name="Grigoriev I.V."/>
            <person name="Machida M."/>
            <person name="Baker S.E."/>
            <person name="Andersen M.R."/>
        </authorList>
    </citation>
    <scope>NUCLEOTIDE SEQUENCE [LARGE SCALE GENOMIC DNA]</scope>
    <source>
        <strain evidence="5 6">IBT 18842</strain>
    </source>
</reference>
<dbReference type="EMBL" id="ML742401">
    <property type="protein sequence ID" value="KAE8145010.1"/>
    <property type="molecule type" value="Genomic_DNA"/>
</dbReference>
<dbReference type="PANTHER" id="PTHR43000">
    <property type="entry name" value="DTDP-D-GLUCOSE 4,6-DEHYDRATASE-RELATED"/>
    <property type="match status" value="1"/>
</dbReference>
<dbReference type="GO" id="GO:0008460">
    <property type="term" value="F:dTDP-glucose 4,6-dehydratase activity"/>
    <property type="evidence" value="ECO:0007669"/>
    <property type="project" value="InterPro"/>
</dbReference>
<dbReference type="InterPro" id="IPR016040">
    <property type="entry name" value="NAD(P)-bd_dom"/>
</dbReference>
<dbReference type="InterPro" id="IPR036291">
    <property type="entry name" value="NAD(P)-bd_dom_sf"/>
</dbReference>
<dbReference type="CDD" id="cd05246">
    <property type="entry name" value="dTDP_GD_SDR_e"/>
    <property type="match status" value="1"/>
</dbReference>
<evidence type="ECO:0000256" key="3">
    <source>
        <dbReference type="ARBA" id="ARBA00023239"/>
    </source>
</evidence>
<keyword evidence="3" id="KW-0456">Lyase</keyword>
<evidence type="ECO:0000259" key="4">
    <source>
        <dbReference type="Pfam" id="PF16363"/>
    </source>
</evidence>
<gene>
    <name evidence="5" type="ORF">BDV25DRAFT_134163</name>
</gene>
<accession>A0A5N6TFJ6</accession>
<dbReference type="Pfam" id="PF16363">
    <property type="entry name" value="GDP_Man_Dehyd"/>
    <property type="match status" value="1"/>
</dbReference>
<proteinExistence type="predicted"/>
<dbReference type="OrthoDB" id="331544at2759"/>
<evidence type="ECO:0000313" key="6">
    <source>
        <dbReference type="Proteomes" id="UP000325780"/>
    </source>
</evidence>
<sequence length="338" mass="38475">MPAAKNILVTGGAGFIGGWFIRHMLQVHGDRYTLICFDKLDYCASTSNFTSIKRHHNFYFVKGDICNTLDVEEALRTYNIDAIVHFAAQSHVDKSLIDPISFSRTNVLGTQVLLETARRFNTIKRFIHVSTDEVYGENDDQDPVAFAENQGLCPTNPYSASKAAAEMIVQAYRKSFQMPLIIARCNNVFGPHQYPEKLIPKFITLLNQGKKMPIQGNGRNSRAFLWAGDAAEAFDVIFHKGSDGETYNISSEDRLQVLRVAQKILEYFDLCSAPRLEDWIEPVADRPFNDSMYWTDDSKLRALGWRQRTEFDDGLRQTVEWYCLHSDGFWSEAESNGV</sequence>
<dbReference type="Gene3D" id="3.40.50.720">
    <property type="entry name" value="NAD(P)-binding Rossmann-like Domain"/>
    <property type="match status" value="1"/>
</dbReference>
<organism evidence="5 6">
    <name type="scientific">Aspergillus avenaceus</name>
    <dbReference type="NCBI Taxonomy" id="36643"/>
    <lineage>
        <taxon>Eukaryota</taxon>
        <taxon>Fungi</taxon>
        <taxon>Dikarya</taxon>
        <taxon>Ascomycota</taxon>
        <taxon>Pezizomycotina</taxon>
        <taxon>Eurotiomycetes</taxon>
        <taxon>Eurotiomycetidae</taxon>
        <taxon>Eurotiales</taxon>
        <taxon>Aspergillaceae</taxon>
        <taxon>Aspergillus</taxon>
        <taxon>Aspergillus subgen. Circumdati</taxon>
    </lineage>
</organism>
<keyword evidence="2" id="KW-0520">NAD</keyword>